<keyword evidence="2" id="KW-0472">Membrane</keyword>
<evidence type="ECO:0000313" key="4">
    <source>
        <dbReference type="Proteomes" id="UP000226592"/>
    </source>
</evidence>
<protein>
    <recommendedName>
        <fullName evidence="5">Carboxypeptidase regulatory-like domain-containing protein</fullName>
    </recommendedName>
</protein>
<dbReference type="Gene3D" id="2.60.40.10">
    <property type="entry name" value="Immunoglobulins"/>
    <property type="match status" value="2"/>
</dbReference>
<reference evidence="4" key="1">
    <citation type="submission" date="2017-09" db="EMBL/GenBank/DDBJ databases">
        <title>The Reconstruction of 2,631 Draft Metagenome-Assembled Genomes from the Global Oceans.</title>
        <authorList>
            <person name="Tully B.J."/>
            <person name="Graham E.D."/>
            <person name="Heidelberg J.F."/>
        </authorList>
    </citation>
    <scope>NUCLEOTIDE SEQUENCE [LARGE SCALE GENOMIC DNA]</scope>
</reference>
<evidence type="ECO:0000256" key="2">
    <source>
        <dbReference type="SAM" id="Phobius"/>
    </source>
</evidence>
<sequence>MALNDVYLQLEDKYYSVVDWLDKKGISLYPLIDAIESKNIPSFPVLTIIALLIVIAIGFIAMTLLVPTATITFAITDSDDGLAVSGAEITASFGDQTVTALTNDDGMGIIVLPLGVDVTISIVKEGFDEETTSFTADASTQKAIILIKEIEMLSKTIQLMNSNTNELLQKPVTLNFSCSNPSVDFTATESTSNGLIELDVPADCGNLIAQPAAGFSVADGIISIEDAAPQLLLQEDAGETGTVAVYVEDAEGESVAGVTVRLLRSDGVEQQIEYSSSAGSAVFEKIPTGSYYIIVHDRQGRYAEFDSSLSGDVKSLAVNERIEFSIALDESVAGTIKVLVKDSETQQPVSNAQVRLKKDNTVRDAQYTDDDGELEFNVQENIGFDLEVNHASYLIATLNNVSPGTSFNEIFLEPATSGNSQALVVEVNDSRGNPIDGVKLVLKESDGTIVGSAKVTGFDGKAEFTNLALETYYVYAIKKGFEGKNSNPITIQARQDNSLLIVLDIGFGDIEVKVLDDKGEPVQGALVEMHNIVSEEQEEEAITNIEGLAVFNVRADKKVYFRIDADDAMLYNTTAVSPDAGAKLTKEVSVVKDVTKLEVELLGLFLGGEKTFGRTVAAGQTYVAKLLLKIPKGNSFNKAGIHIRTGNSEDGRINTMEEDDLYIKDVDAGTLEKLKGTSFYPPTGYGEDSKHLTTGNAKWTNVEWKEVTQGVYELEAEIQVKDNVILGELLKIFYRGWGKTGAYTRFPADAELGGQEATANKQALYANAKLETYTVGPTNLCDSFFCKSFTIEDLRNNTRMRVVNDYPASISSNYKLRFSINSIGDKPLQNAEIEIGSESDGLRFTNYQITDVLGSSSSGVVDGYVLTKTIGNIQKGSVVSGSIEFETEKEGTNKLTIIIKSDQIPVFEDGIDVMVEAADQLSLDIVPKEIVPMIDNLLVVRVSDANESGVSNAIVTASLDSTVVFSGQSNGDGEASFELEAPVPGQVLTVKAEKTGFKPIETEIAIDNSILLVTPSEIKELLNSIQSEQEVGLLLSNMTAIGLEIAEVTTSSGFRDLVEISFENDLIGKDLPVNSDENTFVTIELTEAGFLIDEPVTLNGAISFYMKGEGIERTFVTNIPTEVRIGLGGNVDDSDCLELIPTKWEIVTSSDTTKKLELEFKNNCKVDNEEVPLRDLSVKIKSKEDNMLGTFVLTSDIAGGNTVTLQENYTVITPQVSAGLETTLEIEFTPSSGIDSEEAEYDIVFKATNLAQTEEEEIEKELPTEVFLSDLDKCIKVIATDPIEIRTQPWNTGYGQYRNTGYDPTGFGGSGSYGGGYSGGSLYPYSNYDAPYYTRQYNNNDEAAWKHGLENNAFRIENTCTVSVEIDLEVDPLLKADEPKFSIDPQESKDVELESGYRMGKYTVDVKARVLGSKDKFAKIETLNVIVKRPDEIDSDCIKLAPTKIKLNNFLGKPVSAKIYNYCYDSGVILEKTDRVIEFKCQVPGQPTGTFNFAGVEGQKIELANGGYYPSASGPDLSSGGLYSPNESYSRSGAYGQGYYNQTGPGQGSYYPGSEYPYGSNNWGYAASGAEGTCPVVDSIYIVGEHKTGGEEGKTVQTIEYEVKPNINYRKQLCQYKSQLPFQTVAGVRMTASSAFYRSNIRATATVRYRSAFGGSDSAYFRVMIEDLWGLGETIDECISKAGGGIPQECWAKTNTKGNPVAPVEACINKGAMDSTKQWTLTKGFIPNSEFVGDTYTFLPSEDVLVIRPDACGGLDKLENIKGQVTQGGVTVGFSPAENCGKAWKIKATINRSGMTAQCVKIETMITADIVRPGTWSSPKKTTIPVRLFVLNKGVDASKVDIKTCEGKTPDGDGDGDDEQPDDKILKCSSGETGDKVYKKYGFDKLLLDWTVDAVAKDGSYVCDEVNKDDGTPETKTKAITNFCDALQFSIELNKKGTEIDNKLGEKGSWIGELASEDIVKEAVDCEKDDCANEYKNTENLLRWVKKQIVVEDDAASDEKNKKPVFFLSSKNDILKEAREDVIKALKDELKDVKTTGTNYAEIVESTDKALNRIANESATEPYKSLIIGIVKVKDLDCTGINEKVCAAIGIDAPIVKTKNSFDHNVLTFNEYRRLHNALYEALTESDEAKDREDTCRDESNTTTTAENKTEAMECDVTLSGTKVTIKTSFLVELLNSTSFTIGTQHTKDLAEVKENVLNNAADLGTDWKIKDWYPKNVEFNSYLIQDAYTTGLREAFKEDYKSVAMNSYADEEKWKFEGKGLKAGDSKELDDPGKFPILVNYSWDSEVFTIEFRKGTDLDDLEKYEDNPFFELPFDGDLGKGGERAGYGVSFKDAKELYITYDEKLEDEDNKKFFNSSDGLKEVEFKYGEKFADTISGTILSVDGDKFIYNPSVPVVLETELESRSGSEGLLYELIGPDGKELAHNTDSLILWKNGSSFSDGKVSKTSGQNSLCQEVSREHYGFVKSFSSDQDMKGVIFTPVAHLHQLRVFCSQADADIQSTVDGEEVDEISVGAGYRKDETLIKLNEPQESTDFTLEKFIEEIKNKKVCVDIKGNDLRLVWYAKGLIS</sequence>
<organism evidence="3 4">
    <name type="scientific">Candidatus Iainarchaeum sp</name>
    <dbReference type="NCBI Taxonomy" id="3101447"/>
    <lineage>
        <taxon>Archaea</taxon>
        <taxon>Candidatus Iainarchaeota</taxon>
        <taxon>Candidatus Iainarchaeia</taxon>
        <taxon>Candidatus Iainarchaeales</taxon>
        <taxon>Candidatus Iainarchaeaceae</taxon>
        <taxon>Candidatus Iainarchaeum</taxon>
    </lineage>
</organism>
<dbReference type="InterPro" id="IPR013783">
    <property type="entry name" value="Ig-like_fold"/>
</dbReference>
<feature type="transmembrane region" description="Helical" evidence="2">
    <location>
        <begin position="45"/>
        <end position="66"/>
    </location>
</feature>
<dbReference type="Proteomes" id="UP000226592">
    <property type="component" value="Unassembled WGS sequence"/>
</dbReference>
<feature type="region of interest" description="Disordered" evidence="1">
    <location>
        <begin position="2129"/>
        <end position="2148"/>
    </location>
</feature>
<dbReference type="EMBL" id="NZBU01000011">
    <property type="protein sequence ID" value="MAG22350.1"/>
    <property type="molecule type" value="Genomic_DNA"/>
</dbReference>
<evidence type="ECO:0000256" key="1">
    <source>
        <dbReference type="SAM" id="MobiDB-lite"/>
    </source>
</evidence>
<gene>
    <name evidence="3" type="ORF">CL943_03555</name>
</gene>
<comment type="caution">
    <text evidence="3">The sequence shown here is derived from an EMBL/GenBank/DDBJ whole genome shotgun (WGS) entry which is preliminary data.</text>
</comment>
<keyword evidence="2" id="KW-1133">Transmembrane helix</keyword>
<evidence type="ECO:0000313" key="3">
    <source>
        <dbReference type="EMBL" id="MAG22350.1"/>
    </source>
</evidence>
<accession>A0A2D6M1Q8</accession>
<dbReference type="SUPFAM" id="SSF49478">
    <property type="entry name" value="Cna protein B-type domain"/>
    <property type="match status" value="2"/>
</dbReference>
<feature type="compositionally biased region" description="Basic and acidic residues" evidence="1">
    <location>
        <begin position="2129"/>
        <end position="2140"/>
    </location>
</feature>
<name>A0A2D6M1Q8_9ARCH</name>
<keyword evidence="2" id="KW-0812">Transmembrane</keyword>
<evidence type="ECO:0008006" key="5">
    <source>
        <dbReference type="Google" id="ProtNLM"/>
    </source>
</evidence>
<proteinExistence type="predicted"/>